<feature type="region of interest" description="Disordered" evidence="1">
    <location>
        <begin position="183"/>
        <end position="203"/>
    </location>
</feature>
<evidence type="ECO:0000313" key="3">
    <source>
        <dbReference type="Proteomes" id="UP000821837"/>
    </source>
</evidence>
<evidence type="ECO:0000256" key="1">
    <source>
        <dbReference type="SAM" id="MobiDB-lite"/>
    </source>
</evidence>
<protein>
    <submittedName>
        <fullName evidence="2">Uncharacterized protein</fullName>
    </submittedName>
</protein>
<dbReference type="Proteomes" id="UP000821837">
    <property type="component" value="Unassembled WGS sequence"/>
</dbReference>
<gene>
    <name evidence="2" type="ORF">HPB52_024776</name>
</gene>
<accession>A0A9D4YRW6</accession>
<feature type="compositionally biased region" description="Basic residues" evidence="1">
    <location>
        <begin position="63"/>
        <end position="72"/>
    </location>
</feature>
<dbReference type="AlphaFoldDB" id="A0A9D4YRW6"/>
<sequence>MELAALNAELETFLTDEQVAEDHDSVMNYEDAATSFLPCSNTTDRLKVSSPASRRIPLQPLLRRTHQRPQRGNRRDVNKREAVQRYDKTMRQHKKDRHAEEIAEDALLQADKHSIRLVGNVMHRRILHGGATLTEILKGPLVRKAPVRTTYILGGFPPQLVYGCQVHLSCEQHSRGEDIRRGIAAQSGTDFGKTGGDANVRQT</sequence>
<dbReference type="EMBL" id="JABSTV010000308">
    <property type="protein sequence ID" value="KAH7986715.1"/>
    <property type="molecule type" value="Genomic_DNA"/>
</dbReference>
<reference evidence="2" key="2">
    <citation type="submission" date="2021-09" db="EMBL/GenBank/DDBJ databases">
        <authorList>
            <person name="Jia N."/>
            <person name="Wang J."/>
            <person name="Shi W."/>
            <person name="Du L."/>
            <person name="Sun Y."/>
            <person name="Zhan W."/>
            <person name="Jiang J."/>
            <person name="Wang Q."/>
            <person name="Zhang B."/>
            <person name="Ji P."/>
            <person name="Sakyi L.B."/>
            <person name="Cui X."/>
            <person name="Yuan T."/>
            <person name="Jiang B."/>
            <person name="Yang W."/>
            <person name="Lam T.T.-Y."/>
            <person name="Chang Q."/>
            <person name="Ding S."/>
            <person name="Wang X."/>
            <person name="Zhu J."/>
            <person name="Ruan X."/>
            <person name="Zhao L."/>
            <person name="Wei J."/>
            <person name="Que T."/>
            <person name="Du C."/>
            <person name="Cheng J."/>
            <person name="Dai P."/>
            <person name="Han X."/>
            <person name="Huang E."/>
            <person name="Gao Y."/>
            <person name="Liu J."/>
            <person name="Shao H."/>
            <person name="Ye R."/>
            <person name="Li L."/>
            <person name="Wei W."/>
            <person name="Wang X."/>
            <person name="Wang C."/>
            <person name="Huo Q."/>
            <person name="Li W."/>
            <person name="Guo W."/>
            <person name="Chen H."/>
            <person name="Chen S."/>
            <person name="Zhou L."/>
            <person name="Zhou L."/>
            <person name="Ni X."/>
            <person name="Tian J."/>
            <person name="Zhou Y."/>
            <person name="Sheng Y."/>
            <person name="Liu T."/>
            <person name="Pan Y."/>
            <person name="Xia L."/>
            <person name="Li J."/>
            <person name="Zhao F."/>
            <person name="Cao W."/>
        </authorList>
    </citation>
    <scope>NUCLEOTIDE SEQUENCE</scope>
    <source>
        <strain evidence="2">Rsan-2018</strain>
        <tissue evidence="2">Larvae</tissue>
    </source>
</reference>
<proteinExistence type="predicted"/>
<organism evidence="2 3">
    <name type="scientific">Rhipicephalus sanguineus</name>
    <name type="common">Brown dog tick</name>
    <name type="synonym">Ixodes sanguineus</name>
    <dbReference type="NCBI Taxonomy" id="34632"/>
    <lineage>
        <taxon>Eukaryota</taxon>
        <taxon>Metazoa</taxon>
        <taxon>Ecdysozoa</taxon>
        <taxon>Arthropoda</taxon>
        <taxon>Chelicerata</taxon>
        <taxon>Arachnida</taxon>
        <taxon>Acari</taxon>
        <taxon>Parasitiformes</taxon>
        <taxon>Ixodida</taxon>
        <taxon>Ixodoidea</taxon>
        <taxon>Ixodidae</taxon>
        <taxon>Rhipicephalinae</taxon>
        <taxon>Rhipicephalus</taxon>
        <taxon>Rhipicephalus</taxon>
    </lineage>
</organism>
<feature type="region of interest" description="Disordered" evidence="1">
    <location>
        <begin position="63"/>
        <end position="82"/>
    </location>
</feature>
<comment type="caution">
    <text evidence="2">The sequence shown here is derived from an EMBL/GenBank/DDBJ whole genome shotgun (WGS) entry which is preliminary data.</text>
</comment>
<feature type="compositionally biased region" description="Basic and acidic residues" evidence="1">
    <location>
        <begin position="73"/>
        <end position="82"/>
    </location>
</feature>
<name>A0A9D4YRW6_RHISA</name>
<keyword evidence="3" id="KW-1185">Reference proteome</keyword>
<evidence type="ECO:0000313" key="2">
    <source>
        <dbReference type="EMBL" id="KAH7986715.1"/>
    </source>
</evidence>
<reference evidence="2" key="1">
    <citation type="journal article" date="2020" name="Cell">
        <title>Large-Scale Comparative Analyses of Tick Genomes Elucidate Their Genetic Diversity and Vector Capacities.</title>
        <authorList>
            <consortium name="Tick Genome and Microbiome Consortium (TIGMIC)"/>
            <person name="Jia N."/>
            <person name="Wang J."/>
            <person name="Shi W."/>
            <person name="Du L."/>
            <person name="Sun Y."/>
            <person name="Zhan W."/>
            <person name="Jiang J.F."/>
            <person name="Wang Q."/>
            <person name="Zhang B."/>
            <person name="Ji P."/>
            <person name="Bell-Sakyi L."/>
            <person name="Cui X.M."/>
            <person name="Yuan T.T."/>
            <person name="Jiang B.G."/>
            <person name="Yang W.F."/>
            <person name="Lam T.T."/>
            <person name="Chang Q.C."/>
            <person name="Ding S.J."/>
            <person name="Wang X.J."/>
            <person name="Zhu J.G."/>
            <person name="Ruan X.D."/>
            <person name="Zhao L."/>
            <person name="Wei J.T."/>
            <person name="Ye R.Z."/>
            <person name="Que T.C."/>
            <person name="Du C.H."/>
            <person name="Zhou Y.H."/>
            <person name="Cheng J.X."/>
            <person name="Dai P.F."/>
            <person name="Guo W.B."/>
            <person name="Han X.H."/>
            <person name="Huang E.J."/>
            <person name="Li L.F."/>
            <person name="Wei W."/>
            <person name="Gao Y.C."/>
            <person name="Liu J.Z."/>
            <person name="Shao H.Z."/>
            <person name="Wang X."/>
            <person name="Wang C.C."/>
            <person name="Yang T.C."/>
            <person name="Huo Q.B."/>
            <person name="Li W."/>
            <person name="Chen H.Y."/>
            <person name="Chen S.E."/>
            <person name="Zhou L.G."/>
            <person name="Ni X.B."/>
            <person name="Tian J.H."/>
            <person name="Sheng Y."/>
            <person name="Liu T."/>
            <person name="Pan Y.S."/>
            <person name="Xia L.Y."/>
            <person name="Li J."/>
            <person name="Zhao F."/>
            <person name="Cao W.C."/>
        </authorList>
    </citation>
    <scope>NUCLEOTIDE SEQUENCE</scope>
    <source>
        <strain evidence="2">Rsan-2018</strain>
    </source>
</reference>